<keyword evidence="1" id="KW-0732">Signal</keyword>
<organism evidence="2 3">
    <name type="scientific">Segetibacter aerophilus</name>
    <dbReference type="NCBI Taxonomy" id="670293"/>
    <lineage>
        <taxon>Bacteria</taxon>
        <taxon>Pseudomonadati</taxon>
        <taxon>Bacteroidota</taxon>
        <taxon>Chitinophagia</taxon>
        <taxon>Chitinophagales</taxon>
        <taxon>Chitinophagaceae</taxon>
        <taxon>Segetibacter</taxon>
    </lineage>
</organism>
<proteinExistence type="predicted"/>
<evidence type="ECO:0000256" key="1">
    <source>
        <dbReference type="SAM" id="SignalP"/>
    </source>
</evidence>
<name>A0A512BJP7_9BACT</name>
<dbReference type="EMBL" id="BJYT01000044">
    <property type="protein sequence ID" value="GEO12186.1"/>
    <property type="molecule type" value="Genomic_DNA"/>
</dbReference>
<feature type="signal peptide" evidence="1">
    <location>
        <begin position="1"/>
        <end position="17"/>
    </location>
</feature>
<accession>A0A512BJP7</accession>
<dbReference type="Proteomes" id="UP000321513">
    <property type="component" value="Unassembled WGS sequence"/>
</dbReference>
<keyword evidence="3" id="KW-1185">Reference proteome</keyword>
<feature type="chain" id="PRO_5021982523" description="Outer membrane protein beta-barrel domain-containing protein" evidence="1">
    <location>
        <begin position="18"/>
        <end position="159"/>
    </location>
</feature>
<dbReference type="AlphaFoldDB" id="A0A512BJP7"/>
<evidence type="ECO:0008006" key="4">
    <source>
        <dbReference type="Google" id="ProtNLM"/>
    </source>
</evidence>
<evidence type="ECO:0000313" key="3">
    <source>
        <dbReference type="Proteomes" id="UP000321513"/>
    </source>
</evidence>
<gene>
    <name evidence="2" type="ORF">SAE01_46820</name>
</gene>
<reference evidence="2 3" key="1">
    <citation type="submission" date="2019-07" db="EMBL/GenBank/DDBJ databases">
        <title>Whole genome shotgun sequence of Segetibacter aerophilus NBRC 106135.</title>
        <authorList>
            <person name="Hosoyama A."/>
            <person name="Uohara A."/>
            <person name="Ohji S."/>
            <person name="Ichikawa N."/>
        </authorList>
    </citation>
    <scope>NUCLEOTIDE SEQUENCE [LARGE SCALE GENOMIC DNA]</scope>
    <source>
        <strain evidence="2 3">NBRC 106135</strain>
    </source>
</reference>
<protein>
    <recommendedName>
        <fullName evidence="4">Outer membrane protein beta-barrel domain-containing protein</fullName>
    </recommendedName>
</protein>
<comment type="caution">
    <text evidence="2">The sequence shown here is derived from an EMBL/GenBank/DDBJ whole genome shotgun (WGS) entry which is preliminary data.</text>
</comment>
<sequence length="159" mass="17073">MKMLLVASMLIGMNVNAQSTASGTDATKVVFFEVGGPGLISVNYDMRFGKTNDGFGFRAGFGGWSLKNSKLLLIPLGLNYITGKNGRDYFEVGAGSTIVSNSDKDPGDGPFKNSFGFISLGYRKQPVDGGYFFKAALVPVFGKGFFWPYYAGVGFGYAF</sequence>
<evidence type="ECO:0000313" key="2">
    <source>
        <dbReference type="EMBL" id="GEO12186.1"/>
    </source>
</evidence>